<keyword evidence="1" id="KW-0812">Transmembrane</keyword>
<feature type="transmembrane region" description="Helical" evidence="1">
    <location>
        <begin position="39"/>
        <end position="57"/>
    </location>
</feature>
<evidence type="ECO:0000313" key="3">
    <source>
        <dbReference type="Proteomes" id="UP000597762"/>
    </source>
</evidence>
<gene>
    <name evidence="2" type="ORF">SPHA_32552</name>
</gene>
<sequence>MASSFSSSSSSSSYSFLPAFLPSPSSSSSYFLPSPPSPPLLLLVLARNVFLSTCSFFSRFSLQFLLLFSPFSLLPPLLLLLLSTCYLSLFPFLPLFHLLLLSHPRLPYVLSPYTNKLMIAHFPPLLSRNVFPSKCSFSLSSHYSSYSLLPPLPFPPPTHSLFSSSSPSFPSLVLFFSSSLFPPHLFLHQ</sequence>
<dbReference type="Proteomes" id="UP000597762">
    <property type="component" value="Unassembled WGS sequence"/>
</dbReference>
<comment type="caution">
    <text evidence="2">The sequence shown here is derived from an EMBL/GenBank/DDBJ whole genome shotgun (WGS) entry which is preliminary data.</text>
</comment>
<keyword evidence="3" id="KW-1185">Reference proteome</keyword>
<dbReference type="EMBL" id="CAHIKZ030001358">
    <property type="protein sequence ID" value="CAE1261141.1"/>
    <property type="molecule type" value="Genomic_DNA"/>
</dbReference>
<evidence type="ECO:0000256" key="1">
    <source>
        <dbReference type="SAM" id="Phobius"/>
    </source>
</evidence>
<name>A0A812C7C5_ACAPH</name>
<accession>A0A812C7C5</accession>
<proteinExistence type="predicted"/>
<keyword evidence="1" id="KW-0472">Membrane</keyword>
<protein>
    <submittedName>
        <fullName evidence="2">Uncharacterized protein</fullName>
    </submittedName>
</protein>
<reference evidence="2" key="1">
    <citation type="submission" date="2021-01" db="EMBL/GenBank/DDBJ databases">
        <authorList>
            <person name="Li R."/>
            <person name="Bekaert M."/>
        </authorList>
    </citation>
    <scope>NUCLEOTIDE SEQUENCE</scope>
    <source>
        <strain evidence="2">Farmed</strain>
    </source>
</reference>
<dbReference type="AlphaFoldDB" id="A0A812C7C5"/>
<evidence type="ECO:0000313" key="2">
    <source>
        <dbReference type="EMBL" id="CAE1261141.1"/>
    </source>
</evidence>
<keyword evidence="1" id="KW-1133">Transmembrane helix</keyword>
<organism evidence="2 3">
    <name type="scientific">Acanthosepion pharaonis</name>
    <name type="common">Pharaoh cuttlefish</name>
    <name type="synonym">Sepia pharaonis</name>
    <dbReference type="NCBI Taxonomy" id="158019"/>
    <lineage>
        <taxon>Eukaryota</taxon>
        <taxon>Metazoa</taxon>
        <taxon>Spiralia</taxon>
        <taxon>Lophotrochozoa</taxon>
        <taxon>Mollusca</taxon>
        <taxon>Cephalopoda</taxon>
        <taxon>Coleoidea</taxon>
        <taxon>Decapodiformes</taxon>
        <taxon>Sepiida</taxon>
        <taxon>Sepiina</taxon>
        <taxon>Sepiidae</taxon>
        <taxon>Acanthosepion</taxon>
    </lineage>
</organism>